<dbReference type="InterPro" id="IPR001173">
    <property type="entry name" value="Glyco_trans_2-like"/>
</dbReference>
<comment type="pathway">
    <text evidence="2">Protein modification; protein glycosylation.</text>
</comment>
<evidence type="ECO:0000313" key="15">
    <source>
        <dbReference type="Proteomes" id="UP001652628"/>
    </source>
</evidence>
<protein>
    <recommendedName>
        <fullName evidence="4">dolichyl-phosphate beta-glucosyltransferase</fullName>
        <ecNumber evidence="4">2.4.1.117</ecNumber>
    </recommendedName>
</protein>
<keyword evidence="5" id="KW-0328">Glycosyltransferase</keyword>
<comment type="catalytic activity">
    <reaction evidence="12">
        <text>a di-trans,poly-cis-dolichyl phosphate + UDP-alpha-D-glucose = a di-trans,poly-cis-dolichyl beta-D-glucosyl phosphate + UDP</text>
        <dbReference type="Rhea" id="RHEA:15401"/>
        <dbReference type="Rhea" id="RHEA-COMP:19498"/>
        <dbReference type="Rhea" id="RHEA-COMP:19502"/>
        <dbReference type="ChEBI" id="CHEBI:57525"/>
        <dbReference type="ChEBI" id="CHEBI:57683"/>
        <dbReference type="ChEBI" id="CHEBI:58223"/>
        <dbReference type="ChEBI" id="CHEBI:58885"/>
        <dbReference type="EC" id="2.4.1.117"/>
    </reaction>
    <physiologicalReaction direction="left-to-right" evidence="12">
        <dbReference type="Rhea" id="RHEA:15402"/>
    </physiologicalReaction>
</comment>
<dbReference type="AlphaFoldDB" id="A0AB39Z0Q8"/>
<dbReference type="Proteomes" id="UP001652628">
    <property type="component" value="Chromosome 2L"/>
</dbReference>
<evidence type="ECO:0000256" key="10">
    <source>
        <dbReference type="ARBA" id="ARBA00022989"/>
    </source>
</evidence>
<proteinExistence type="inferred from homology"/>
<keyword evidence="15" id="KW-1185">Reference proteome</keyword>
<evidence type="ECO:0000256" key="2">
    <source>
        <dbReference type="ARBA" id="ARBA00004922"/>
    </source>
</evidence>
<dbReference type="GeneID" id="108006853"/>
<keyword evidence="6" id="KW-0808">Transferase</keyword>
<dbReference type="GO" id="GO:0006487">
    <property type="term" value="P:protein N-linked glycosylation"/>
    <property type="evidence" value="ECO:0007669"/>
    <property type="project" value="TreeGrafter"/>
</dbReference>
<dbReference type="GO" id="GO:0005789">
    <property type="term" value="C:endoplasmic reticulum membrane"/>
    <property type="evidence" value="ECO:0007669"/>
    <property type="project" value="UniProtKB-SubCell"/>
</dbReference>
<evidence type="ECO:0000259" key="14">
    <source>
        <dbReference type="Pfam" id="PF00535"/>
    </source>
</evidence>
<sequence length="326" mass="37076">MWNCLCQLFFYLLSAVVVAALSIVAVVLYKTKPYPNIRRHKDEETFLDPHSIKTVTFPSLEDSPSLELSVIVPAYNEEQRLPAMLDECLAFLEQKSGGNPSFTYEVIVVSDGSQDATVSVGLGYSKKHGAEKVRVLELIENRGKGGAVRMGMLSARGRNLLFADADGATKFADYDKLEVALKQLSPEWQDDGIAIGSRAHLEDDAIATRSFFRTVLMHGFHFLVWLFAVRSIRDTQCGFKLFTRTTARKLFTSLHVERWAFDVELLYLAEKLKLPMQEVAVRWTEIDGSKLTPFWSWLQMGRDLIMIWLRYLVGAWRIASIQKKEQ</sequence>
<keyword evidence="11 13" id="KW-0472">Membrane</keyword>
<dbReference type="InterPro" id="IPR035518">
    <property type="entry name" value="DPG_synthase"/>
</dbReference>
<comment type="subcellular location">
    <subcellularLocation>
        <location evidence="1">Endoplasmic reticulum membrane</location>
        <topology evidence="1">Single-pass membrane protein</topology>
    </subcellularLocation>
</comment>
<feature type="transmembrane region" description="Helical" evidence="13">
    <location>
        <begin position="6"/>
        <end position="29"/>
    </location>
</feature>
<comment type="similarity">
    <text evidence="3">Belongs to the glycosyltransferase 2 family.</text>
</comment>
<accession>A0AB39Z0Q8</accession>
<evidence type="ECO:0000256" key="12">
    <source>
        <dbReference type="ARBA" id="ARBA00045097"/>
    </source>
</evidence>
<dbReference type="SUPFAM" id="SSF53448">
    <property type="entry name" value="Nucleotide-diphospho-sugar transferases"/>
    <property type="match status" value="1"/>
</dbReference>
<evidence type="ECO:0000256" key="1">
    <source>
        <dbReference type="ARBA" id="ARBA00004389"/>
    </source>
</evidence>
<keyword evidence="7 13" id="KW-0812">Transmembrane</keyword>
<evidence type="ECO:0000256" key="4">
    <source>
        <dbReference type="ARBA" id="ARBA00012583"/>
    </source>
</evidence>
<reference evidence="16" key="1">
    <citation type="submission" date="2025-08" db="UniProtKB">
        <authorList>
            <consortium name="RefSeq"/>
        </authorList>
    </citation>
    <scope>IDENTIFICATION</scope>
</reference>
<evidence type="ECO:0000256" key="7">
    <source>
        <dbReference type="ARBA" id="ARBA00022692"/>
    </source>
</evidence>
<keyword evidence="8" id="KW-0256">Endoplasmic reticulum</keyword>
<evidence type="ECO:0000256" key="13">
    <source>
        <dbReference type="SAM" id="Phobius"/>
    </source>
</evidence>
<dbReference type="InterPro" id="IPR029044">
    <property type="entry name" value="Nucleotide-diphossugar_trans"/>
</dbReference>
<dbReference type="PANTHER" id="PTHR10859:SF91">
    <property type="entry name" value="DOLICHYL-PHOSPHATE BETA-GLUCOSYLTRANSFERASE"/>
    <property type="match status" value="1"/>
</dbReference>
<evidence type="ECO:0000256" key="11">
    <source>
        <dbReference type="ARBA" id="ARBA00023136"/>
    </source>
</evidence>
<keyword evidence="10 13" id="KW-1133">Transmembrane helix</keyword>
<keyword evidence="9" id="KW-0735">Signal-anchor</keyword>
<evidence type="ECO:0000256" key="3">
    <source>
        <dbReference type="ARBA" id="ARBA00006739"/>
    </source>
</evidence>
<evidence type="ECO:0000256" key="5">
    <source>
        <dbReference type="ARBA" id="ARBA00022676"/>
    </source>
</evidence>
<feature type="domain" description="Glycosyltransferase 2-like" evidence="14">
    <location>
        <begin position="69"/>
        <end position="186"/>
    </location>
</feature>
<dbReference type="EC" id="2.4.1.117" evidence="4"/>
<evidence type="ECO:0000313" key="16">
    <source>
        <dbReference type="RefSeq" id="XP_016925905.3"/>
    </source>
</evidence>
<dbReference type="GO" id="GO:0004581">
    <property type="term" value="F:dolichyl-phosphate beta-glucosyltransferase activity"/>
    <property type="evidence" value="ECO:0007669"/>
    <property type="project" value="UniProtKB-EC"/>
</dbReference>
<name>A0AB39Z0Q8_DROSZ</name>
<dbReference type="Pfam" id="PF00535">
    <property type="entry name" value="Glycos_transf_2"/>
    <property type="match status" value="1"/>
</dbReference>
<organism evidence="15 16">
    <name type="scientific">Drosophila suzukii</name>
    <name type="common">Spotted-wing drosophila fruit fly</name>
    <dbReference type="NCBI Taxonomy" id="28584"/>
    <lineage>
        <taxon>Eukaryota</taxon>
        <taxon>Metazoa</taxon>
        <taxon>Ecdysozoa</taxon>
        <taxon>Arthropoda</taxon>
        <taxon>Hexapoda</taxon>
        <taxon>Insecta</taxon>
        <taxon>Pterygota</taxon>
        <taxon>Neoptera</taxon>
        <taxon>Endopterygota</taxon>
        <taxon>Diptera</taxon>
        <taxon>Brachycera</taxon>
        <taxon>Muscomorpha</taxon>
        <taxon>Ephydroidea</taxon>
        <taxon>Drosophilidae</taxon>
        <taxon>Drosophila</taxon>
        <taxon>Sophophora</taxon>
    </lineage>
</organism>
<dbReference type="PANTHER" id="PTHR10859">
    <property type="entry name" value="GLYCOSYL TRANSFERASE"/>
    <property type="match status" value="1"/>
</dbReference>
<evidence type="ECO:0000256" key="9">
    <source>
        <dbReference type="ARBA" id="ARBA00022968"/>
    </source>
</evidence>
<dbReference type="CDD" id="cd04188">
    <property type="entry name" value="DPG_synthase"/>
    <property type="match status" value="1"/>
</dbReference>
<gene>
    <name evidence="16" type="primary">wol</name>
</gene>
<dbReference type="Gene3D" id="3.90.550.10">
    <property type="entry name" value="Spore Coat Polysaccharide Biosynthesis Protein SpsA, Chain A"/>
    <property type="match status" value="1"/>
</dbReference>
<evidence type="ECO:0000256" key="8">
    <source>
        <dbReference type="ARBA" id="ARBA00022824"/>
    </source>
</evidence>
<evidence type="ECO:0000256" key="6">
    <source>
        <dbReference type="ARBA" id="ARBA00022679"/>
    </source>
</evidence>
<dbReference type="RefSeq" id="XP_016925905.3">
    <property type="nucleotide sequence ID" value="XM_017070416.4"/>
</dbReference>